<feature type="transmembrane region" description="Helical" evidence="9">
    <location>
        <begin position="415"/>
        <end position="435"/>
    </location>
</feature>
<dbReference type="InterPro" id="IPR018456">
    <property type="entry name" value="PTR2_symporter_CS"/>
</dbReference>
<comment type="subcellular location">
    <subcellularLocation>
        <location evidence="1 7">Membrane</location>
        <topology evidence="1 7">Multi-pass membrane protein</topology>
    </subcellularLocation>
</comment>
<keyword evidence="11" id="KW-1185">Reference proteome</keyword>
<dbReference type="EMBL" id="ML992670">
    <property type="protein sequence ID" value="KAF2213734.1"/>
    <property type="molecule type" value="Genomic_DNA"/>
</dbReference>
<evidence type="ECO:0000256" key="6">
    <source>
        <dbReference type="ARBA" id="ARBA00023136"/>
    </source>
</evidence>
<dbReference type="AlphaFoldDB" id="A0A6A6FKB0"/>
<evidence type="ECO:0008006" key="12">
    <source>
        <dbReference type="Google" id="ProtNLM"/>
    </source>
</evidence>
<dbReference type="Pfam" id="PF00854">
    <property type="entry name" value="PTR2"/>
    <property type="match status" value="1"/>
</dbReference>
<feature type="transmembrane region" description="Helical" evidence="9">
    <location>
        <begin position="382"/>
        <end position="403"/>
    </location>
</feature>
<dbReference type="PANTHER" id="PTHR11654">
    <property type="entry name" value="OLIGOPEPTIDE TRANSPORTER-RELATED"/>
    <property type="match status" value="1"/>
</dbReference>
<evidence type="ECO:0000313" key="11">
    <source>
        <dbReference type="Proteomes" id="UP000799539"/>
    </source>
</evidence>
<dbReference type="GO" id="GO:0005886">
    <property type="term" value="C:plasma membrane"/>
    <property type="evidence" value="ECO:0007669"/>
    <property type="project" value="UniProtKB-ARBA"/>
</dbReference>
<evidence type="ECO:0000256" key="1">
    <source>
        <dbReference type="ARBA" id="ARBA00004141"/>
    </source>
</evidence>
<feature type="transmembrane region" description="Helical" evidence="9">
    <location>
        <begin position="238"/>
        <end position="259"/>
    </location>
</feature>
<evidence type="ECO:0000256" key="2">
    <source>
        <dbReference type="ARBA" id="ARBA00005982"/>
    </source>
</evidence>
<accession>A0A6A6FKB0</accession>
<dbReference type="Proteomes" id="UP000799539">
    <property type="component" value="Unassembled WGS sequence"/>
</dbReference>
<evidence type="ECO:0000256" key="7">
    <source>
        <dbReference type="RuleBase" id="RU003755"/>
    </source>
</evidence>
<keyword evidence="3 7" id="KW-0813">Transport</keyword>
<evidence type="ECO:0000313" key="10">
    <source>
        <dbReference type="EMBL" id="KAF2213734.1"/>
    </source>
</evidence>
<feature type="region of interest" description="Disordered" evidence="8">
    <location>
        <begin position="1"/>
        <end position="38"/>
    </location>
</feature>
<feature type="transmembrane region" description="Helical" evidence="9">
    <location>
        <begin position="153"/>
        <end position="174"/>
    </location>
</feature>
<keyword evidence="5 9" id="KW-1133">Transmembrane helix</keyword>
<feature type="compositionally biased region" description="Polar residues" evidence="8">
    <location>
        <begin position="1"/>
        <end position="19"/>
    </location>
</feature>
<organism evidence="10 11">
    <name type="scientific">Cercospora zeae-maydis SCOH1-5</name>
    <dbReference type="NCBI Taxonomy" id="717836"/>
    <lineage>
        <taxon>Eukaryota</taxon>
        <taxon>Fungi</taxon>
        <taxon>Dikarya</taxon>
        <taxon>Ascomycota</taxon>
        <taxon>Pezizomycotina</taxon>
        <taxon>Dothideomycetes</taxon>
        <taxon>Dothideomycetidae</taxon>
        <taxon>Mycosphaerellales</taxon>
        <taxon>Mycosphaerellaceae</taxon>
        <taxon>Cercospora</taxon>
    </lineage>
</organism>
<evidence type="ECO:0000256" key="4">
    <source>
        <dbReference type="ARBA" id="ARBA00022692"/>
    </source>
</evidence>
<feature type="transmembrane region" description="Helical" evidence="9">
    <location>
        <begin position="180"/>
        <end position="199"/>
    </location>
</feature>
<feature type="transmembrane region" description="Helical" evidence="9">
    <location>
        <begin position="342"/>
        <end position="362"/>
    </location>
</feature>
<feature type="transmembrane region" description="Helical" evidence="9">
    <location>
        <begin position="508"/>
        <end position="529"/>
    </location>
</feature>
<feature type="compositionally biased region" description="Polar residues" evidence="8">
    <location>
        <begin position="28"/>
        <end position="38"/>
    </location>
</feature>
<dbReference type="FunFam" id="1.20.1250.20:FF:000085">
    <property type="entry name" value="MFS peptide transporter Ptr2"/>
    <property type="match status" value="1"/>
</dbReference>
<evidence type="ECO:0000256" key="8">
    <source>
        <dbReference type="SAM" id="MobiDB-lite"/>
    </source>
</evidence>
<dbReference type="InterPro" id="IPR000109">
    <property type="entry name" value="POT_fam"/>
</dbReference>
<name>A0A6A6FKB0_9PEZI</name>
<keyword evidence="4 7" id="KW-0812">Transmembrane</keyword>
<feature type="transmembrane region" description="Helical" evidence="9">
    <location>
        <begin position="265"/>
        <end position="284"/>
    </location>
</feature>
<dbReference type="GO" id="GO:0071916">
    <property type="term" value="F:dipeptide transmembrane transporter activity"/>
    <property type="evidence" value="ECO:0007669"/>
    <property type="project" value="UniProtKB-ARBA"/>
</dbReference>
<evidence type="ECO:0000256" key="9">
    <source>
        <dbReference type="SAM" id="Phobius"/>
    </source>
</evidence>
<evidence type="ECO:0000256" key="3">
    <source>
        <dbReference type="ARBA" id="ARBA00022448"/>
    </source>
</evidence>
<proteinExistence type="inferred from homology"/>
<evidence type="ECO:0000256" key="5">
    <source>
        <dbReference type="ARBA" id="ARBA00022989"/>
    </source>
</evidence>
<dbReference type="InterPro" id="IPR036259">
    <property type="entry name" value="MFS_trans_sf"/>
</dbReference>
<dbReference type="OrthoDB" id="8904098at2759"/>
<feature type="transmembrane region" description="Helical" evidence="9">
    <location>
        <begin position="477"/>
        <end position="496"/>
    </location>
</feature>
<sequence length="578" mass="63834">MDQDCSSPSASKDATSPSSRGAYELVENRTTTPISASSHVRLPSIAESDEILEEEPTPNEKLSLRRVPDNLPWAAFLVAIVELCERFTYYGLSGPFQNYISNKYHDPNGLPGAIGLGQGGATALTNLFQFWCYVTPVIGAVVADQAWGKYRTIFWSAVVYLVGVAVLFVTSLPTSIERGLAMPGLVAAMIIIGLATGGIKSNVSPMIAEQYRNTKLFVRTTKSGERVIVDPAATIQRIYMIFYFCINVGSLSPIATTLMEARLGFWSAYLLCLCMFIVGFGILVSGKDKYVHTPPAGSIIPKAIKVCLIGLRKRDMDAAKPQFQPKGSVDWDGVFVDEVKRALVACKVFLFFPIYWLCYGQMLNNFVSMAGKMERNGIPNDIMQNIDPITIIIFIPFCDKILYPGLRRMGIKFKPITRITFGFLFAAMGILWAAALQKSIYMSGPCYEAPMNCDAGLNKDGTYRPNEVNVLLQTPSYILIGMSEIFATVTGLEYAYTKAPASMKSFIMSLFLLTNAGGAALGGFISPWAKDPTLLWVYLTLAGICFDASWVFWLWFRGLNQKEDELNELDQDDKDVNP</sequence>
<reference evidence="10" key="1">
    <citation type="journal article" date="2020" name="Stud. Mycol.">
        <title>101 Dothideomycetes genomes: a test case for predicting lifestyles and emergence of pathogens.</title>
        <authorList>
            <person name="Haridas S."/>
            <person name="Albert R."/>
            <person name="Binder M."/>
            <person name="Bloem J."/>
            <person name="Labutti K."/>
            <person name="Salamov A."/>
            <person name="Andreopoulos B."/>
            <person name="Baker S."/>
            <person name="Barry K."/>
            <person name="Bills G."/>
            <person name="Bluhm B."/>
            <person name="Cannon C."/>
            <person name="Castanera R."/>
            <person name="Culley D."/>
            <person name="Daum C."/>
            <person name="Ezra D."/>
            <person name="Gonzalez J."/>
            <person name="Henrissat B."/>
            <person name="Kuo A."/>
            <person name="Liang C."/>
            <person name="Lipzen A."/>
            <person name="Lutzoni F."/>
            <person name="Magnuson J."/>
            <person name="Mondo S."/>
            <person name="Nolan M."/>
            <person name="Ohm R."/>
            <person name="Pangilinan J."/>
            <person name="Park H.-J."/>
            <person name="Ramirez L."/>
            <person name="Alfaro M."/>
            <person name="Sun H."/>
            <person name="Tritt A."/>
            <person name="Yoshinaga Y."/>
            <person name="Zwiers L.-H."/>
            <person name="Turgeon B."/>
            <person name="Goodwin S."/>
            <person name="Spatafora J."/>
            <person name="Crous P."/>
            <person name="Grigoriev I."/>
        </authorList>
    </citation>
    <scope>NUCLEOTIDE SEQUENCE</scope>
    <source>
        <strain evidence="10">SCOH1-5</strain>
    </source>
</reference>
<gene>
    <name evidence="10" type="ORF">CERZMDRAFT_111346</name>
</gene>
<protein>
    <recommendedName>
        <fullName evidence="12">Major facilitator superfamily (MFS) profile domain-containing protein</fullName>
    </recommendedName>
</protein>
<dbReference type="Gene3D" id="1.20.1250.20">
    <property type="entry name" value="MFS general substrate transporter like domains"/>
    <property type="match status" value="1"/>
</dbReference>
<feature type="transmembrane region" description="Helical" evidence="9">
    <location>
        <begin position="535"/>
        <end position="556"/>
    </location>
</feature>
<comment type="similarity">
    <text evidence="2 7">Belongs to the major facilitator superfamily. Proton-dependent oligopeptide transporter (POT/PTR) (TC 2.A.17) family.</text>
</comment>
<keyword evidence="6 9" id="KW-0472">Membrane</keyword>
<dbReference type="SUPFAM" id="SSF103473">
    <property type="entry name" value="MFS general substrate transporter"/>
    <property type="match status" value="1"/>
</dbReference>
<dbReference type="PROSITE" id="PS01023">
    <property type="entry name" value="PTR2_2"/>
    <property type="match status" value="1"/>
</dbReference>